<dbReference type="PROSITE" id="PS50156">
    <property type="entry name" value="SSD"/>
    <property type="match status" value="1"/>
</dbReference>
<evidence type="ECO:0000256" key="2">
    <source>
        <dbReference type="ARBA" id="ARBA00010157"/>
    </source>
</evidence>
<dbReference type="PANTHER" id="PTHR33406:SF6">
    <property type="entry name" value="MEMBRANE PROTEIN YDGH-RELATED"/>
    <property type="match status" value="1"/>
</dbReference>
<keyword evidence="4 7" id="KW-0812">Transmembrane</keyword>
<comment type="subcellular location">
    <subcellularLocation>
        <location evidence="1">Cell membrane</location>
        <topology evidence="1">Multi-pass membrane protein</topology>
    </subcellularLocation>
</comment>
<gene>
    <name evidence="9" type="ordered locus">Tbd_0632</name>
</gene>
<evidence type="ECO:0000256" key="6">
    <source>
        <dbReference type="ARBA" id="ARBA00023136"/>
    </source>
</evidence>
<keyword evidence="6 7" id="KW-0472">Membrane</keyword>
<evidence type="ECO:0000256" key="4">
    <source>
        <dbReference type="ARBA" id="ARBA00022692"/>
    </source>
</evidence>
<dbReference type="GO" id="GO:0005886">
    <property type="term" value="C:plasma membrane"/>
    <property type="evidence" value="ECO:0007669"/>
    <property type="project" value="UniProtKB-SubCell"/>
</dbReference>
<feature type="transmembrane region" description="Helical" evidence="7">
    <location>
        <begin position="272"/>
        <end position="295"/>
    </location>
</feature>
<dbReference type="OrthoDB" id="9803781at2"/>
<accession>Q3SL34</accession>
<reference evidence="9 10" key="1">
    <citation type="journal article" date="2006" name="J. Bacteriol.">
        <title>The genome sequence of the obligately chemolithoautotrophic, facultatively anaerobic bacterium Thiobacillus denitrificans.</title>
        <authorList>
            <person name="Beller H.R."/>
            <person name="Chain P.S."/>
            <person name="Letain T.E."/>
            <person name="Chakicherla A."/>
            <person name="Larimer F.W."/>
            <person name="Richardson P.M."/>
            <person name="Coleman M.A."/>
            <person name="Wood A.P."/>
            <person name="Kelly D.P."/>
        </authorList>
    </citation>
    <scope>NUCLEOTIDE SEQUENCE [LARGE SCALE GENOMIC DNA]</scope>
    <source>
        <strain evidence="9 10">ATCC 25259</strain>
    </source>
</reference>
<feature type="transmembrane region" description="Helical" evidence="7">
    <location>
        <begin position="727"/>
        <end position="752"/>
    </location>
</feature>
<keyword evidence="10" id="KW-1185">Reference proteome</keyword>
<dbReference type="Proteomes" id="UP000008291">
    <property type="component" value="Chromosome"/>
</dbReference>
<feature type="transmembrane region" description="Helical" evidence="7">
    <location>
        <begin position="343"/>
        <end position="368"/>
    </location>
</feature>
<evidence type="ECO:0000256" key="7">
    <source>
        <dbReference type="SAM" id="Phobius"/>
    </source>
</evidence>
<dbReference type="HOGENOM" id="CLU_008861_3_0_4"/>
<dbReference type="Pfam" id="PF03176">
    <property type="entry name" value="MMPL"/>
    <property type="match status" value="1"/>
</dbReference>
<feature type="domain" description="SSD" evidence="8">
    <location>
        <begin position="661"/>
        <end position="752"/>
    </location>
</feature>
<dbReference type="PANTHER" id="PTHR33406">
    <property type="entry name" value="MEMBRANE PROTEIN MJ1562-RELATED"/>
    <property type="match status" value="1"/>
</dbReference>
<dbReference type="SUPFAM" id="SSF82866">
    <property type="entry name" value="Multidrug efflux transporter AcrB transmembrane domain"/>
    <property type="match status" value="2"/>
</dbReference>
<evidence type="ECO:0000256" key="1">
    <source>
        <dbReference type="ARBA" id="ARBA00004651"/>
    </source>
</evidence>
<evidence type="ECO:0000256" key="3">
    <source>
        <dbReference type="ARBA" id="ARBA00022475"/>
    </source>
</evidence>
<dbReference type="STRING" id="292415.Tbd_0632"/>
<feature type="transmembrane region" description="Helical" evidence="7">
    <location>
        <begin position="245"/>
        <end position="266"/>
    </location>
</feature>
<feature type="transmembrane region" description="Helical" evidence="7">
    <location>
        <begin position="316"/>
        <end position="337"/>
    </location>
</feature>
<feature type="transmembrane region" description="Helical" evidence="7">
    <location>
        <begin position="698"/>
        <end position="715"/>
    </location>
</feature>
<proteinExistence type="inferred from homology"/>
<dbReference type="InterPro" id="IPR000731">
    <property type="entry name" value="SSD"/>
</dbReference>
<evidence type="ECO:0000259" key="8">
    <source>
        <dbReference type="PROSITE" id="PS50156"/>
    </source>
</evidence>
<protein>
    <submittedName>
        <fullName evidence="9">Exporter of the RND superfamily</fullName>
    </submittedName>
</protein>
<keyword evidence="3" id="KW-1003">Cell membrane</keyword>
<dbReference type="eggNOG" id="COG1033">
    <property type="taxonomic scope" value="Bacteria"/>
</dbReference>
<feature type="transmembrane region" description="Helical" evidence="7">
    <location>
        <begin position="656"/>
        <end position="677"/>
    </location>
</feature>
<evidence type="ECO:0000313" key="9">
    <source>
        <dbReference type="EMBL" id="AAZ96585.1"/>
    </source>
</evidence>
<organism evidence="9 10">
    <name type="scientific">Thiobacillus denitrificans (strain ATCC 25259 / T1)</name>
    <dbReference type="NCBI Taxonomy" id="292415"/>
    <lineage>
        <taxon>Bacteria</taxon>
        <taxon>Pseudomonadati</taxon>
        <taxon>Pseudomonadota</taxon>
        <taxon>Betaproteobacteria</taxon>
        <taxon>Nitrosomonadales</taxon>
        <taxon>Thiobacillaceae</taxon>
        <taxon>Thiobacillus</taxon>
    </lineage>
</organism>
<name>Q3SL34_THIDA</name>
<dbReference type="InterPro" id="IPR004869">
    <property type="entry name" value="MMPL_dom"/>
</dbReference>
<sequence>MQTLKALASGSRVPLLPPWVALALLLGILLASIPFVLKLHFNNAPDIYSPPDSPTIALRESLFREFPNDEAVIALFEGDALYTPAFLAALDRAARTMARHPAVDRVLTLTTVEHVDASDDGFAVSPLVDADALDTRTPAQWKARVLGDAFAPGLIASRDGRAVALVVRPKILKESLARRDIAVALEAAIAAEKLAPYQTATAGTVAQTVEELRSIWRDSAVFIPLTIVIGLALMGWVVGRVRPVIVGGLAMATVVCASVAGLVITGQPYTPITAMIPTLMAAYTTATLLHFYAAVQRARIALLPRPKRIARALKDTFTPGLFNVLTTGAGLLSLLWVDIPPVQAFGLAGAVGTLMVFLVVFVLVPPILLKWDTPRWPRRRSGLAHARRIAAAVAVFSLRHAGAVLATTAVLVVATIPLVMQVKVESNIIEFFAPEHRISRSTSRVEDRLSGVTGLEIVLTGATRDSLKDPATLARIKALQTWATQQPEVDRAFSLVDVLEEMNRAFHDEDLGGNALPDNRRLVEQLLLIYDGEDLYELVNREFQRGRITLSLNVHGANEISQVIERVRQRVAAQPIPGVAVELAGYGRLFSDQEDRIVDGQVKSFSSAFLQILVLLTLLFRSFRGALICLVPNLAPLFFIFVVMGAFGIWLDVATVLIAGVILGITVDDTIHLYHGYLHRIRRGVSPVFAIIRSVESSGRAVVAISVVLIAQFSLLGTSDFRPTAHFGVLCAVGLFAGQVFELLLMPALLGLRVPRRAKARSA</sequence>
<evidence type="ECO:0000256" key="5">
    <source>
        <dbReference type="ARBA" id="ARBA00022989"/>
    </source>
</evidence>
<dbReference type="KEGG" id="tbd:Tbd_0632"/>
<keyword evidence="5 7" id="KW-1133">Transmembrane helix</keyword>
<dbReference type="Gene3D" id="1.20.1640.10">
    <property type="entry name" value="Multidrug efflux transporter AcrB transmembrane domain"/>
    <property type="match status" value="2"/>
</dbReference>
<feature type="transmembrane region" description="Helical" evidence="7">
    <location>
        <begin position="627"/>
        <end position="650"/>
    </location>
</feature>
<dbReference type="EMBL" id="CP000116">
    <property type="protein sequence ID" value="AAZ96585.1"/>
    <property type="molecule type" value="Genomic_DNA"/>
</dbReference>
<feature type="transmembrane region" description="Helical" evidence="7">
    <location>
        <begin position="389"/>
        <end position="420"/>
    </location>
</feature>
<comment type="similarity">
    <text evidence="2">Belongs to the resistance-nodulation-cell division (RND) (TC 2.A.6) family. MmpL subfamily.</text>
</comment>
<feature type="transmembrane region" description="Helical" evidence="7">
    <location>
        <begin position="220"/>
        <end position="238"/>
    </location>
</feature>
<dbReference type="AlphaFoldDB" id="Q3SL34"/>
<dbReference type="InterPro" id="IPR050545">
    <property type="entry name" value="Mycobact_MmpL"/>
</dbReference>
<dbReference type="RefSeq" id="WP_011311144.1">
    <property type="nucleotide sequence ID" value="NC_007404.1"/>
</dbReference>
<feature type="transmembrane region" description="Helical" evidence="7">
    <location>
        <begin position="602"/>
        <end position="620"/>
    </location>
</feature>
<evidence type="ECO:0000313" key="10">
    <source>
        <dbReference type="Proteomes" id="UP000008291"/>
    </source>
</evidence>